<gene>
    <name evidence="5" type="ORF">HMPREF9195_00892</name>
</gene>
<dbReference type="AlphaFoldDB" id="A0AA87NRV7"/>
<feature type="domain" description="Carbohydrate kinase FGGY C-terminal" evidence="4">
    <location>
        <begin position="367"/>
        <end position="442"/>
    </location>
</feature>
<dbReference type="Gene3D" id="3.30.420.40">
    <property type="match status" value="3"/>
</dbReference>
<keyword evidence="2" id="KW-0808">Transferase</keyword>
<evidence type="ECO:0000256" key="1">
    <source>
        <dbReference type="ARBA" id="ARBA00009156"/>
    </source>
</evidence>
<reference evidence="5 6" key="1">
    <citation type="submission" date="2013-04" db="EMBL/GenBank/DDBJ databases">
        <title>The Genome Sequence of Treponema medium ATCC 700293.</title>
        <authorList>
            <consortium name="The Broad Institute Genomics Platform"/>
            <person name="Earl A."/>
            <person name="Ward D."/>
            <person name="Feldgarden M."/>
            <person name="Gevers D."/>
            <person name="Leonetti C."/>
            <person name="Blanton J.M."/>
            <person name="Dewhirst F.E."/>
            <person name="Izard J."/>
            <person name="Walker B."/>
            <person name="Young S."/>
            <person name="Zeng Q."/>
            <person name="Gargeya S."/>
            <person name="Fitzgerald M."/>
            <person name="Haas B."/>
            <person name="Abouelleil A."/>
            <person name="Allen A.W."/>
            <person name="Alvarado L."/>
            <person name="Arachchi H.M."/>
            <person name="Berlin A.M."/>
            <person name="Chapman S.B."/>
            <person name="Gainer-Dewar J."/>
            <person name="Goldberg J."/>
            <person name="Griggs A."/>
            <person name="Gujja S."/>
            <person name="Hansen M."/>
            <person name="Howarth C."/>
            <person name="Imamovic A."/>
            <person name="Ireland A."/>
            <person name="Larimer J."/>
            <person name="McCowan C."/>
            <person name="Murphy C."/>
            <person name="Pearson M."/>
            <person name="Poon T.W."/>
            <person name="Priest M."/>
            <person name="Roberts A."/>
            <person name="Saif S."/>
            <person name="Shea T."/>
            <person name="Sisk P."/>
            <person name="Sykes S."/>
            <person name="Wortman J."/>
            <person name="Nusbaum C."/>
            <person name="Birren B."/>
        </authorList>
    </citation>
    <scope>NUCLEOTIDE SEQUENCE [LARGE SCALE GENOMIC DNA]</scope>
    <source>
        <strain evidence="5 6">ATCC 700293</strain>
    </source>
</reference>
<dbReference type="PANTHER" id="PTHR43095">
    <property type="entry name" value="SUGAR KINASE"/>
    <property type="match status" value="1"/>
</dbReference>
<dbReference type="GO" id="GO:0005975">
    <property type="term" value="P:carbohydrate metabolic process"/>
    <property type="evidence" value="ECO:0007669"/>
    <property type="project" value="InterPro"/>
</dbReference>
<evidence type="ECO:0000259" key="4">
    <source>
        <dbReference type="Pfam" id="PF02782"/>
    </source>
</evidence>
<evidence type="ECO:0000313" key="5">
    <source>
        <dbReference type="EMBL" id="EPF29382.1"/>
    </source>
</evidence>
<comment type="caution">
    <text evidence="5">The sequence shown here is derived from an EMBL/GenBank/DDBJ whole genome shotgun (WGS) entry which is preliminary data.</text>
</comment>
<dbReference type="InterPro" id="IPR050406">
    <property type="entry name" value="FGGY_Carb_Kinase"/>
</dbReference>
<protein>
    <recommendedName>
        <fullName evidence="4">Carbohydrate kinase FGGY C-terminal domain-containing protein</fullName>
    </recommendedName>
</protein>
<accession>A0AA87NRV7</accession>
<sequence length="484" mass="51515">MTSLSPATLHRFMHHGIFCADIGTSSLKAAFITEDGTVLKFIRLLFPQPVQAVDWIQTFFAAWRSLPADYTVDVICVSGNGPSLVAVPQNRRMPQAPINTATPLTAASLLSAVPPDDVINAIIDAAKNDTLFLWNESVPQGLTVSGQQGAAVPAPQEGTASVPVAGLSLFLPRIAAFRAKYPDVFAGAAQLFSGPEYVSYLLTGAVVTSLPDPRYEAAYWSKEELFRFSEALHIDTERLAGLLPPFTAAGTVIGHFCGIPVIAGVPDFIAALIGTGTLTAGTACDRAGSSEGINVCISQPCRSEKTLLLPSVMPDLWNLSSVIPSSGAAFSSFLVSHGFLGNDYIAAMERIAAEPFVASGAYPATFAGQGRAFVEALAFRIRHGCDLLEQVSGFHPVYTLSGGQAHNALWCQMKADMTGRTFALPAFADGELVGDAALALFALGRGDNLAAIAQRLIRIKRYYEPEQAAAQRYTEKYLLHSETA</sequence>
<evidence type="ECO:0000256" key="2">
    <source>
        <dbReference type="ARBA" id="ARBA00022679"/>
    </source>
</evidence>
<name>A0AA87NRV7_TREMD</name>
<dbReference type="Proteomes" id="UP000014634">
    <property type="component" value="Unassembled WGS sequence"/>
</dbReference>
<dbReference type="EMBL" id="ATFE01000005">
    <property type="protein sequence ID" value="EPF29382.1"/>
    <property type="molecule type" value="Genomic_DNA"/>
</dbReference>
<dbReference type="Pfam" id="PF02782">
    <property type="entry name" value="FGGY_C"/>
    <property type="match status" value="1"/>
</dbReference>
<dbReference type="SUPFAM" id="SSF53067">
    <property type="entry name" value="Actin-like ATPase domain"/>
    <property type="match status" value="2"/>
</dbReference>
<dbReference type="GO" id="GO:0016301">
    <property type="term" value="F:kinase activity"/>
    <property type="evidence" value="ECO:0007669"/>
    <property type="project" value="UniProtKB-KW"/>
</dbReference>
<proteinExistence type="inferred from homology"/>
<dbReference type="InterPro" id="IPR043129">
    <property type="entry name" value="ATPase_NBD"/>
</dbReference>
<organism evidence="5 6">
    <name type="scientific">Treponema medium ATCC 700293</name>
    <dbReference type="NCBI Taxonomy" id="1125700"/>
    <lineage>
        <taxon>Bacteria</taxon>
        <taxon>Pseudomonadati</taxon>
        <taxon>Spirochaetota</taxon>
        <taxon>Spirochaetia</taxon>
        <taxon>Spirochaetales</taxon>
        <taxon>Treponemataceae</taxon>
        <taxon>Treponema</taxon>
    </lineage>
</organism>
<comment type="similarity">
    <text evidence="1">Belongs to the FGGY kinase family.</text>
</comment>
<keyword evidence="3" id="KW-0418">Kinase</keyword>
<evidence type="ECO:0000256" key="3">
    <source>
        <dbReference type="ARBA" id="ARBA00022777"/>
    </source>
</evidence>
<dbReference type="InterPro" id="IPR018485">
    <property type="entry name" value="FGGY_C"/>
</dbReference>
<evidence type="ECO:0000313" key="6">
    <source>
        <dbReference type="Proteomes" id="UP000014634"/>
    </source>
</evidence>